<sequence length="99" mass="11512">MESQLSVLDPLKLIAILFLVEEGAANLELVADFRLDSEKWEKTKRDYQRQIANYPDEYEEKHFLLATLEAVHGLDPHTERTRELLKRLGPLIQRLATLP</sequence>
<dbReference type="Proteomes" id="UP000178155">
    <property type="component" value="Unassembled WGS sequence"/>
</dbReference>
<proteinExistence type="predicted"/>
<gene>
    <name evidence="1" type="ORF">A3I39_03050</name>
</gene>
<reference evidence="1 2" key="1">
    <citation type="journal article" date="2016" name="Nat. Commun.">
        <title>Thousands of microbial genomes shed light on interconnected biogeochemical processes in an aquifer system.</title>
        <authorList>
            <person name="Anantharaman K."/>
            <person name="Brown C.T."/>
            <person name="Hug L.A."/>
            <person name="Sharon I."/>
            <person name="Castelle C.J."/>
            <person name="Probst A.J."/>
            <person name="Thomas B.C."/>
            <person name="Singh A."/>
            <person name="Wilkins M.J."/>
            <person name="Karaoz U."/>
            <person name="Brodie E.L."/>
            <person name="Williams K.H."/>
            <person name="Hubbard S.S."/>
            <person name="Banfield J.F."/>
        </authorList>
    </citation>
    <scope>NUCLEOTIDE SEQUENCE [LARGE SCALE GENOMIC DNA]</scope>
</reference>
<dbReference type="EMBL" id="MGKW01000036">
    <property type="protein sequence ID" value="OGN33175.1"/>
    <property type="molecule type" value="Genomic_DNA"/>
</dbReference>
<evidence type="ECO:0000313" key="2">
    <source>
        <dbReference type="Proteomes" id="UP000178155"/>
    </source>
</evidence>
<evidence type="ECO:0000313" key="1">
    <source>
        <dbReference type="EMBL" id="OGN33175.1"/>
    </source>
</evidence>
<dbReference type="AlphaFoldDB" id="A0A1F8H6H9"/>
<accession>A0A1F8H6H9</accession>
<organism evidence="1 2">
    <name type="scientific">Candidatus Yanofskybacteria bacterium RIFCSPLOWO2_02_FULL_47_9b</name>
    <dbReference type="NCBI Taxonomy" id="1802708"/>
    <lineage>
        <taxon>Bacteria</taxon>
        <taxon>Candidatus Yanofskyibacteriota</taxon>
    </lineage>
</organism>
<name>A0A1F8H6H9_9BACT</name>
<comment type="caution">
    <text evidence="1">The sequence shown here is derived from an EMBL/GenBank/DDBJ whole genome shotgun (WGS) entry which is preliminary data.</text>
</comment>
<protein>
    <submittedName>
        <fullName evidence="1">Uncharacterized protein</fullName>
    </submittedName>
</protein>